<reference evidence="10" key="1">
    <citation type="submission" date="2023-07" db="EMBL/GenBank/DDBJ databases">
        <authorList>
            <person name="Stuckert A."/>
        </authorList>
    </citation>
    <scope>NUCLEOTIDE SEQUENCE</scope>
</reference>
<dbReference type="InterPro" id="IPR014752">
    <property type="entry name" value="Arrestin-like_C"/>
</dbReference>
<organism evidence="10 11">
    <name type="scientific">Ranitomeya imitator</name>
    <name type="common">mimic poison frog</name>
    <dbReference type="NCBI Taxonomy" id="111125"/>
    <lineage>
        <taxon>Eukaryota</taxon>
        <taxon>Metazoa</taxon>
        <taxon>Chordata</taxon>
        <taxon>Craniata</taxon>
        <taxon>Vertebrata</taxon>
        <taxon>Euteleostomi</taxon>
        <taxon>Amphibia</taxon>
        <taxon>Batrachia</taxon>
        <taxon>Anura</taxon>
        <taxon>Neobatrachia</taxon>
        <taxon>Hyloidea</taxon>
        <taxon>Dendrobatidae</taxon>
        <taxon>Dendrobatinae</taxon>
        <taxon>Ranitomeya</taxon>
    </lineage>
</organism>
<evidence type="ECO:0000313" key="11">
    <source>
        <dbReference type="Proteomes" id="UP001176940"/>
    </source>
</evidence>
<comment type="similarity">
    <text evidence="3">Belongs to the VPS26 family.</text>
</comment>
<evidence type="ECO:0000256" key="9">
    <source>
        <dbReference type="ARBA" id="ARBA00043874"/>
    </source>
</evidence>
<keyword evidence="7" id="KW-0472">Membrane</keyword>
<evidence type="ECO:0000256" key="4">
    <source>
        <dbReference type="ARBA" id="ARBA00022448"/>
    </source>
</evidence>
<comment type="subunit">
    <text evidence="8">Component of the heterotrimeric retromer cargo-selective complex (CSC) which is believed to associate with variable sorting nexins to form functionally distinct retromer complex variants.</text>
</comment>
<evidence type="ECO:0000256" key="1">
    <source>
        <dbReference type="ARBA" id="ARBA00004170"/>
    </source>
</evidence>
<keyword evidence="4" id="KW-0813">Transport</keyword>
<dbReference type="Pfam" id="PF03643">
    <property type="entry name" value="Vps26"/>
    <property type="match status" value="1"/>
</dbReference>
<name>A0ABN9MF80_9NEOB</name>
<evidence type="ECO:0000256" key="5">
    <source>
        <dbReference type="ARBA" id="ARBA00022753"/>
    </source>
</evidence>
<dbReference type="PANTHER" id="PTHR12233">
    <property type="entry name" value="VACUOLAR PROTEIN SORTING 26 RELATED"/>
    <property type="match status" value="1"/>
</dbReference>
<accession>A0ABN9MF80</accession>
<proteinExistence type="inferred from homology"/>
<evidence type="ECO:0000256" key="2">
    <source>
        <dbReference type="ARBA" id="ARBA00004177"/>
    </source>
</evidence>
<dbReference type="Gene3D" id="2.60.40.640">
    <property type="match status" value="2"/>
</dbReference>
<keyword evidence="6" id="KW-0653">Protein transport</keyword>
<sequence length="307" mass="35152">MSVVTDAKQLKCERGLRGSKKWSQFTQNLIFLAGKKLCQKHRFRRVLRTTENELQSNIAASMQQAELFNDKSNTHEFVNLVKELALPGELTQSRSYDFEFMQVEKPYESYIGSNVRLRYFLKVTIVRRLSDLIKEYDLIVHQLATYPDVNNSIKMEVGIEDCLHIEFEYNKSKIFNFCIMLSKTCICNGRVPRLHLHTGALDLCPDACRSYNLGADYRTLQLLICLGYPLITTQREVPAIYHFWLTAAAVTTAFRHWIQPRAAPGFYFRLWQEQVLPPRIGIGSYSVQASSSVQGCSTPGSNDGFLG</sequence>
<gene>
    <name evidence="10" type="ORF">RIMI_LOCUS17710427</name>
</gene>
<comment type="caution">
    <text evidence="10">The sequence shown here is derived from an EMBL/GenBank/DDBJ whole genome shotgun (WGS) entry which is preliminary data.</text>
</comment>
<evidence type="ECO:0000256" key="6">
    <source>
        <dbReference type="ARBA" id="ARBA00022927"/>
    </source>
</evidence>
<evidence type="ECO:0000256" key="3">
    <source>
        <dbReference type="ARBA" id="ARBA00009100"/>
    </source>
</evidence>
<protein>
    <submittedName>
        <fullName evidence="10">Uncharacterized protein</fullName>
    </submittedName>
</protein>
<comment type="function">
    <text evidence="9">Acts as a component of the retromer cargo-selective complex (CSC). The CSC is believed to be the core functional component of retromer or respective retromer complex variants acting to prevent missorting of selected transmembrane cargo proteins into the lysosomal degradation pathway. Retromer mediates retrograde transport of cargo proteins from endosomes to the trans-Golgi network (TGN).</text>
</comment>
<dbReference type="Proteomes" id="UP001176940">
    <property type="component" value="Unassembled WGS sequence"/>
</dbReference>
<evidence type="ECO:0000313" key="10">
    <source>
        <dbReference type="EMBL" id="CAJ0961324.1"/>
    </source>
</evidence>
<dbReference type="InterPro" id="IPR028934">
    <property type="entry name" value="Vps26-related"/>
</dbReference>
<keyword evidence="5" id="KW-0967">Endosome</keyword>
<dbReference type="EMBL" id="CAUEEQ010052334">
    <property type="protein sequence ID" value="CAJ0961324.1"/>
    <property type="molecule type" value="Genomic_DNA"/>
</dbReference>
<evidence type="ECO:0000256" key="8">
    <source>
        <dbReference type="ARBA" id="ARBA00026083"/>
    </source>
</evidence>
<comment type="subcellular location">
    <subcellularLocation>
        <location evidence="2">Endosome</location>
    </subcellularLocation>
    <subcellularLocation>
        <location evidence="1">Membrane</location>
        <topology evidence="1">Peripheral membrane protein</topology>
    </subcellularLocation>
</comment>
<keyword evidence="11" id="KW-1185">Reference proteome</keyword>
<evidence type="ECO:0000256" key="7">
    <source>
        <dbReference type="ARBA" id="ARBA00023136"/>
    </source>
</evidence>